<reference evidence="2" key="1">
    <citation type="submission" date="2016-11" db="UniProtKB">
        <authorList>
            <consortium name="WormBaseParasite"/>
        </authorList>
    </citation>
    <scope>IDENTIFICATION</scope>
    <source>
        <strain evidence="2">KR3021</strain>
    </source>
</reference>
<evidence type="ECO:0000313" key="1">
    <source>
        <dbReference type="Proteomes" id="UP000095286"/>
    </source>
</evidence>
<sequence>MDDTIAHHIYDFFLPVLQLSNHKVDDSATHIVRLNYSLYSEYFQRIFGFTKADHYVSDISKQFFINFALGFSNRKCCLYLNPAMPFNQKEALNQTMAWMSDKKVNNSLSKENIKISSRSNAGTG</sequence>
<accession>A0AC35TZ32</accession>
<proteinExistence type="predicted"/>
<protein>
    <submittedName>
        <fullName evidence="2">ULP_PROTEASE domain-containing protein</fullName>
    </submittedName>
</protein>
<dbReference type="WBParaSite" id="RSKR_0000592800.1">
    <property type="protein sequence ID" value="RSKR_0000592800.1"/>
    <property type="gene ID" value="RSKR_0000592800"/>
</dbReference>
<name>A0AC35TZ32_9BILA</name>
<organism evidence="1 2">
    <name type="scientific">Rhabditophanes sp. KR3021</name>
    <dbReference type="NCBI Taxonomy" id="114890"/>
    <lineage>
        <taxon>Eukaryota</taxon>
        <taxon>Metazoa</taxon>
        <taxon>Ecdysozoa</taxon>
        <taxon>Nematoda</taxon>
        <taxon>Chromadorea</taxon>
        <taxon>Rhabditida</taxon>
        <taxon>Tylenchina</taxon>
        <taxon>Panagrolaimomorpha</taxon>
        <taxon>Strongyloidoidea</taxon>
        <taxon>Alloionematidae</taxon>
        <taxon>Rhabditophanes</taxon>
    </lineage>
</organism>
<dbReference type="Proteomes" id="UP000095286">
    <property type="component" value="Unplaced"/>
</dbReference>
<evidence type="ECO:0000313" key="2">
    <source>
        <dbReference type="WBParaSite" id="RSKR_0000592800.1"/>
    </source>
</evidence>